<dbReference type="InterPro" id="IPR000477">
    <property type="entry name" value="RT_dom"/>
</dbReference>
<dbReference type="Gene3D" id="2.120.10.30">
    <property type="entry name" value="TolB, C-terminal domain"/>
    <property type="match status" value="1"/>
</dbReference>
<feature type="coiled-coil region" evidence="3">
    <location>
        <begin position="1084"/>
        <end position="1149"/>
    </location>
</feature>
<evidence type="ECO:0000256" key="3">
    <source>
        <dbReference type="SAM" id="Coils"/>
    </source>
</evidence>
<dbReference type="SUPFAM" id="SSF56672">
    <property type="entry name" value="DNA/RNA polymerases"/>
    <property type="match status" value="1"/>
</dbReference>
<feature type="compositionally biased region" description="Pro residues" evidence="4">
    <location>
        <begin position="551"/>
        <end position="560"/>
    </location>
</feature>
<organism evidence="7 8">
    <name type="scientific">Chara braunii</name>
    <name type="common">Braun's stonewort</name>
    <dbReference type="NCBI Taxonomy" id="69332"/>
    <lineage>
        <taxon>Eukaryota</taxon>
        <taxon>Viridiplantae</taxon>
        <taxon>Streptophyta</taxon>
        <taxon>Charophyceae</taxon>
        <taxon>Charales</taxon>
        <taxon>Characeae</taxon>
        <taxon>Chara</taxon>
    </lineage>
</organism>
<feature type="compositionally biased region" description="Low complexity" evidence="4">
    <location>
        <begin position="561"/>
        <end position="575"/>
    </location>
</feature>
<feature type="region of interest" description="Disordered" evidence="4">
    <location>
        <begin position="1584"/>
        <end position="1739"/>
    </location>
</feature>
<evidence type="ECO:0000256" key="2">
    <source>
        <dbReference type="ARBA" id="ARBA00022840"/>
    </source>
</evidence>
<proteinExistence type="predicted"/>
<dbReference type="InterPro" id="IPR011009">
    <property type="entry name" value="Kinase-like_dom_sf"/>
</dbReference>
<feature type="domain" description="Protein kinase" evidence="6">
    <location>
        <begin position="676"/>
        <end position="975"/>
    </location>
</feature>
<dbReference type="STRING" id="69332.A0A388JS53"/>
<evidence type="ECO:0000313" key="7">
    <source>
        <dbReference type="EMBL" id="GBG60542.1"/>
    </source>
</evidence>
<evidence type="ECO:0000256" key="1">
    <source>
        <dbReference type="ARBA" id="ARBA00022741"/>
    </source>
</evidence>
<feature type="compositionally biased region" description="Basic and acidic residues" evidence="4">
    <location>
        <begin position="1691"/>
        <end position="1703"/>
    </location>
</feature>
<dbReference type="InterPro" id="IPR011042">
    <property type="entry name" value="6-blade_b-propeller_TolB-like"/>
</dbReference>
<dbReference type="Gene3D" id="1.10.510.10">
    <property type="entry name" value="Transferase(Phosphotransferase) domain 1"/>
    <property type="match status" value="1"/>
</dbReference>
<dbReference type="Proteomes" id="UP000265515">
    <property type="component" value="Unassembled WGS sequence"/>
</dbReference>
<feature type="transmembrane region" description="Helical" evidence="5">
    <location>
        <begin position="588"/>
        <end position="611"/>
    </location>
</feature>
<dbReference type="Gramene" id="GBG60542">
    <property type="protein sequence ID" value="GBG60542"/>
    <property type="gene ID" value="CBR_g8566"/>
</dbReference>
<dbReference type="InterPro" id="IPR043502">
    <property type="entry name" value="DNA/RNA_pol_sf"/>
</dbReference>
<dbReference type="EMBL" id="BFEA01000012">
    <property type="protein sequence ID" value="GBG60542.1"/>
    <property type="molecule type" value="Genomic_DNA"/>
</dbReference>
<dbReference type="SMART" id="SM00220">
    <property type="entry name" value="S_TKc"/>
    <property type="match status" value="1"/>
</dbReference>
<dbReference type="Gene3D" id="3.30.70.270">
    <property type="match status" value="1"/>
</dbReference>
<dbReference type="Gene3D" id="3.30.200.20">
    <property type="entry name" value="Phosphorylase Kinase, domain 1"/>
    <property type="match status" value="1"/>
</dbReference>
<evidence type="ECO:0000259" key="6">
    <source>
        <dbReference type="PROSITE" id="PS50011"/>
    </source>
</evidence>
<sequence length="1840" mass="203520">MQLGEKGSLKARWGRGTVGDGLRGSPSAEEAVPKSWAVGGRHVAQAAACLGWAFGIPGFSVRRYVGNFRRACWAIGGYGRPRNDAKLMIREKKAKRRETGGDEDESRVDELVGMVGGREIRAPGVARGGRVEFPRTQSILRVTRISLSSHTIPGQDGDKLVAMRDKYDLPDNLRRTIALIQRRKLQGSSSGTPVVEAVVGSPLQYRGDLLVSREDKYTDSFLPFIWQLVISQDENTVYYVEVALNQTFDIPTVQSAVKQVAMPSGGSSSGRTIEKLAGPWPLDANPLSTNSSVLMGLSLVDNSTLLVADVNNELIRKINLNGRPAANFTRLKSPQYLTKHPTLPRLFVSSDDRIMTVPLDSPSISDRIDITTLAGFSGQITSGEGYVDNSYGAEVRFSNPRHGPHSIVGNGNSLYVADSGNNVLRRVDTQTGGTVTIAGTRSSEGLSRDGDASSAQFDSPSDVALTSDGCNAFVSEGGGAIRWMTLDQPNGTVIAVKTVATGAPMAWMCVTLTHDDSFLVAGGATGGIHVFQLNSSRLHKCGSASPSSGSPEPPNPPRVPSPNSVSPSSVPPEASQKARTKSRSSSTVIAVGVSCSVAVVVVCIVAAIFMLKRNPEPMRPLDREGGTEASTTGRVVSVNSYSSGQPFSVPGESKPYLDVIREFSFQEIQAVTENLNDKYCVQQGGAFGKLYRAFLKIDGERQDMAIKVMKGEMDHLKYKQFLAEVQMLSKVRHRNLCRLAGYFVDQHVCILVYPFIEGGSLHDRLHGTGEPLTCRERLSVAEQVATGLHYLHHGLEEPILHRDIKSHNLLVKGKGEALHAYLIDFGLARPGPSTTDDGKTIETTLGGQTVLTLVVCGTPGYMAPEYQHGMQLTAKNDVYAFGVVLLELVTGQKAQWRGEQNEVIKLVAWCRQWLTYSNLTYQQFSSMVDAKLMGSLRNEEWDMVYKLAMLGHKCTSDLLAHRPDMNGVMEEIRGIQKIGALDLKWRVVLARLVIKGTFPLTCIEVEGCARTVDGYLGDVGSSFASGVATCHGEDFKERWCGTSRFKRLALIEAEEQCQLAAAAASLQAEEAATAEKLRLQAEADADAQARHKEAQDLLQRHEANSIERLKFWHFEPNGNQELQQQYQDLKTQHQELANLRRMVQSHEDATRALNSCVLDLEQAVPGPDAGASKSAPSSRELEERVDHVVAMLGDISNFAVPTTINSQLDTLKTEVQQLQSTNTDGNNPKQYKMPTFQLEKFDDYTHQDPVLWWEAFTTQLRILPVAKHAYIGALFMNSKGGCQIWLTHLAATHSVDVADLKDKITWEELTRLWKKRFIVDNAPALAINRLFTMSQGNTTTRDWLAKWHKIVAVPDLDLPFTHLRLPTPLMDAGVEVVDLHAYIAKIDREFKTQRYDDIGALLLYVRIQIGEAICNALIDFGASRNYMSQDFMRTMNVTFHNFVNKTRLTQGMINFCVIVYMDDILVYSETYHGHAQHIEWTLGALRDAGFKIAFEKNKFFLLEISFLGYVVTRGGLRPHLRKVAAVKDAPVSTSVTQVRAFLGLVSYYPCLEEPRSNNNPPSQRGYLNPWEVIDIAFFQPRTASEDEELAIEEEEEEEKGAEEDDKEEETPKEGSYSEHSEGEQTEEDEEEEEEEEDLELEESEWEISAEEAEHMDVQVEDPEAARKREEIAAGKRQLEFARGANLPIADDPTKAPEPPKPEDGDPTAETLSALARRRRSRSPSSSTADHPPVRARGEVGWELWDEGLRRDGAGSLGGRKRKELWDEGLRCGRGKLELAEVGVVGVDDLVPKLSQKLDQRGREIPRPVPQLSEDTRVGSFVQCRKIAGKGDYHRYMADAW</sequence>
<dbReference type="PROSITE" id="PS50011">
    <property type="entry name" value="PROTEIN_KINASE_DOM"/>
    <property type="match status" value="1"/>
</dbReference>
<evidence type="ECO:0000256" key="5">
    <source>
        <dbReference type="SAM" id="Phobius"/>
    </source>
</evidence>
<dbReference type="Pfam" id="PF00078">
    <property type="entry name" value="RVT_1"/>
    <property type="match status" value="1"/>
</dbReference>
<keyword evidence="5" id="KW-0812">Transmembrane</keyword>
<dbReference type="InterPro" id="IPR008271">
    <property type="entry name" value="Ser/Thr_kinase_AS"/>
</dbReference>
<feature type="region of interest" description="Disordered" evidence="4">
    <location>
        <begin position="541"/>
        <end position="583"/>
    </location>
</feature>
<protein>
    <recommendedName>
        <fullName evidence="6">Protein kinase domain-containing protein</fullName>
    </recommendedName>
</protein>
<dbReference type="PROSITE" id="PS00108">
    <property type="entry name" value="PROTEIN_KINASE_ST"/>
    <property type="match status" value="1"/>
</dbReference>
<keyword evidence="5" id="KW-1133">Transmembrane helix</keyword>
<dbReference type="InterPro" id="IPR043128">
    <property type="entry name" value="Rev_trsase/Diguanyl_cyclase"/>
</dbReference>
<dbReference type="SUPFAM" id="SSF75011">
    <property type="entry name" value="3-carboxy-cis,cis-mucoante lactonizing enzyme"/>
    <property type="match status" value="1"/>
</dbReference>
<dbReference type="Pfam" id="PF00069">
    <property type="entry name" value="Pkinase"/>
    <property type="match status" value="1"/>
</dbReference>
<dbReference type="PANTHER" id="PTHR47989">
    <property type="entry name" value="OS01G0750732 PROTEIN"/>
    <property type="match status" value="1"/>
</dbReference>
<evidence type="ECO:0000256" key="4">
    <source>
        <dbReference type="SAM" id="MobiDB-lite"/>
    </source>
</evidence>
<reference evidence="7 8" key="1">
    <citation type="journal article" date="2018" name="Cell">
        <title>The Chara Genome: Secondary Complexity and Implications for Plant Terrestrialization.</title>
        <authorList>
            <person name="Nishiyama T."/>
            <person name="Sakayama H."/>
            <person name="Vries J.D."/>
            <person name="Buschmann H."/>
            <person name="Saint-Marcoux D."/>
            <person name="Ullrich K.K."/>
            <person name="Haas F.B."/>
            <person name="Vanderstraeten L."/>
            <person name="Becker D."/>
            <person name="Lang D."/>
            <person name="Vosolsobe S."/>
            <person name="Rombauts S."/>
            <person name="Wilhelmsson P.K.I."/>
            <person name="Janitza P."/>
            <person name="Kern R."/>
            <person name="Heyl A."/>
            <person name="Rumpler F."/>
            <person name="Villalobos L.I.A.C."/>
            <person name="Clay J.M."/>
            <person name="Skokan R."/>
            <person name="Toyoda A."/>
            <person name="Suzuki Y."/>
            <person name="Kagoshima H."/>
            <person name="Schijlen E."/>
            <person name="Tajeshwar N."/>
            <person name="Catarino B."/>
            <person name="Hetherington A.J."/>
            <person name="Saltykova A."/>
            <person name="Bonnot C."/>
            <person name="Breuninger H."/>
            <person name="Symeonidi A."/>
            <person name="Radhakrishnan G.V."/>
            <person name="Van Nieuwerburgh F."/>
            <person name="Deforce D."/>
            <person name="Chang C."/>
            <person name="Karol K.G."/>
            <person name="Hedrich R."/>
            <person name="Ulvskov P."/>
            <person name="Glockner G."/>
            <person name="Delwiche C.F."/>
            <person name="Petrasek J."/>
            <person name="Van de Peer Y."/>
            <person name="Friml J."/>
            <person name="Beilby M."/>
            <person name="Dolan L."/>
            <person name="Kohara Y."/>
            <person name="Sugano S."/>
            <person name="Fujiyama A."/>
            <person name="Delaux P.-M."/>
            <person name="Quint M."/>
            <person name="TheiBen G."/>
            <person name="Hagemann M."/>
            <person name="Harholt J."/>
            <person name="Dunand C."/>
            <person name="Zachgo S."/>
            <person name="Langdale J."/>
            <person name="Maumus F."/>
            <person name="Straeten D.V.D."/>
            <person name="Gould S.B."/>
            <person name="Rensing S.A."/>
        </authorList>
    </citation>
    <scope>NUCLEOTIDE SEQUENCE [LARGE SCALE GENOMIC DNA]</scope>
    <source>
        <strain evidence="7 8">S276</strain>
    </source>
</reference>
<keyword evidence="8" id="KW-1185">Reference proteome</keyword>
<feature type="compositionally biased region" description="Acidic residues" evidence="4">
    <location>
        <begin position="1585"/>
        <end position="1608"/>
    </location>
</feature>
<feature type="compositionally biased region" description="Basic and acidic residues" evidence="4">
    <location>
        <begin position="1609"/>
        <end position="1622"/>
    </location>
</feature>
<dbReference type="OrthoDB" id="4062651at2759"/>
<comment type="caution">
    <text evidence="7">The sequence shown here is derived from an EMBL/GenBank/DDBJ whole genome shotgun (WGS) entry which is preliminary data.</text>
</comment>
<dbReference type="GO" id="GO:0004672">
    <property type="term" value="F:protein kinase activity"/>
    <property type="evidence" value="ECO:0007669"/>
    <property type="project" value="InterPro"/>
</dbReference>
<name>A0A388JS53_CHABU</name>
<dbReference type="GO" id="GO:0005524">
    <property type="term" value="F:ATP binding"/>
    <property type="evidence" value="ECO:0007669"/>
    <property type="project" value="UniProtKB-KW"/>
</dbReference>
<feature type="compositionally biased region" description="Acidic residues" evidence="4">
    <location>
        <begin position="1623"/>
        <end position="1650"/>
    </location>
</feature>
<gene>
    <name evidence="7" type="ORF">CBR_g8566</name>
</gene>
<keyword evidence="1" id="KW-0547">Nucleotide-binding</keyword>
<keyword evidence="3" id="KW-0175">Coiled coil</keyword>
<evidence type="ECO:0000313" key="8">
    <source>
        <dbReference type="Proteomes" id="UP000265515"/>
    </source>
</evidence>
<feature type="region of interest" description="Disordered" evidence="4">
    <location>
        <begin position="436"/>
        <end position="460"/>
    </location>
</feature>
<accession>A0A388JS53</accession>
<dbReference type="InterPro" id="IPR000719">
    <property type="entry name" value="Prot_kinase_dom"/>
</dbReference>
<keyword evidence="2" id="KW-0067">ATP-binding</keyword>
<dbReference type="SUPFAM" id="SSF56112">
    <property type="entry name" value="Protein kinase-like (PK-like)"/>
    <property type="match status" value="1"/>
</dbReference>
<keyword evidence="5" id="KW-0472">Membrane</keyword>
<dbReference type="PANTHER" id="PTHR47989:SF61">
    <property type="entry name" value="PROTEIN KINASE DOMAIN-CONTAINING PROTEIN"/>
    <property type="match status" value="1"/>
</dbReference>
<feature type="compositionally biased region" description="Polar residues" evidence="4">
    <location>
        <begin position="436"/>
        <end position="445"/>
    </location>
</feature>
<feature type="compositionally biased region" description="Basic and acidic residues" evidence="4">
    <location>
        <begin position="1651"/>
        <end position="1679"/>
    </location>
</feature>